<dbReference type="CDD" id="cd06464">
    <property type="entry name" value="ACD_sHsps-like"/>
    <property type="match status" value="1"/>
</dbReference>
<sequence length="133" mass="14769">MNESQLTQAGKSEVPNVQGQPDRDIVLRPAVDVYEDGTGITLLADLPGVSRDRLNIQVDKNNLTIEGQMVIDMPEGMESLYAEVRGSRFQRSFSLSSELEVDKIEAQMKDGVLTLKVPKRSELQPRKIEIKAG</sequence>
<feature type="compositionally biased region" description="Polar residues" evidence="3">
    <location>
        <begin position="1"/>
        <end position="19"/>
    </location>
</feature>
<dbReference type="InterPro" id="IPR002068">
    <property type="entry name" value="A-crystallin/Hsp20_dom"/>
</dbReference>
<evidence type="ECO:0000313" key="6">
    <source>
        <dbReference type="Proteomes" id="UP000494216"/>
    </source>
</evidence>
<evidence type="ECO:0000256" key="2">
    <source>
        <dbReference type="RuleBase" id="RU003616"/>
    </source>
</evidence>
<dbReference type="PANTHER" id="PTHR11527">
    <property type="entry name" value="HEAT-SHOCK PROTEIN 20 FAMILY MEMBER"/>
    <property type="match status" value="1"/>
</dbReference>
<dbReference type="RefSeq" id="WP_174624261.1">
    <property type="nucleotide sequence ID" value="NZ_CADCXN010000001.1"/>
</dbReference>
<evidence type="ECO:0000313" key="5">
    <source>
        <dbReference type="EMBL" id="CAA9889227.1"/>
    </source>
</evidence>
<comment type="caution">
    <text evidence="5">The sequence shown here is derived from an EMBL/GenBank/DDBJ whole genome shotgun (WGS) entry which is preliminary data.</text>
</comment>
<dbReference type="Proteomes" id="UP000494216">
    <property type="component" value="Unassembled WGS sequence"/>
</dbReference>
<dbReference type="Pfam" id="PF00011">
    <property type="entry name" value="HSP20"/>
    <property type="match status" value="1"/>
</dbReference>
<dbReference type="InterPro" id="IPR031107">
    <property type="entry name" value="Small_HSP"/>
</dbReference>
<dbReference type="AlphaFoldDB" id="A0A8S0WXN7"/>
<evidence type="ECO:0000259" key="4">
    <source>
        <dbReference type="PROSITE" id="PS01031"/>
    </source>
</evidence>
<evidence type="ECO:0000256" key="1">
    <source>
        <dbReference type="PROSITE-ProRule" id="PRU00285"/>
    </source>
</evidence>
<dbReference type="SUPFAM" id="SSF49764">
    <property type="entry name" value="HSP20-like chaperones"/>
    <property type="match status" value="1"/>
</dbReference>
<feature type="region of interest" description="Disordered" evidence="3">
    <location>
        <begin position="1"/>
        <end position="22"/>
    </location>
</feature>
<keyword evidence="6" id="KW-1185">Reference proteome</keyword>
<name>A0A8S0WXN7_9GAMM</name>
<evidence type="ECO:0000256" key="3">
    <source>
        <dbReference type="SAM" id="MobiDB-lite"/>
    </source>
</evidence>
<gene>
    <name evidence="5" type="ORF">METHB2_10073</name>
</gene>
<proteinExistence type="inferred from homology"/>
<accession>A0A8S0WXN7</accession>
<comment type="similarity">
    <text evidence="1 2">Belongs to the small heat shock protein (HSP20) family.</text>
</comment>
<dbReference type="Gene3D" id="2.60.40.790">
    <property type="match status" value="1"/>
</dbReference>
<dbReference type="EMBL" id="CADCXN010000001">
    <property type="protein sequence ID" value="CAA9889227.1"/>
    <property type="molecule type" value="Genomic_DNA"/>
</dbReference>
<dbReference type="PROSITE" id="PS01031">
    <property type="entry name" value="SHSP"/>
    <property type="match status" value="1"/>
</dbReference>
<dbReference type="InterPro" id="IPR008978">
    <property type="entry name" value="HSP20-like_chaperone"/>
</dbReference>
<reference evidence="5 6" key="1">
    <citation type="submission" date="2020-02" db="EMBL/GenBank/DDBJ databases">
        <authorList>
            <person name="Hogendoorn C."/>
        </authorList>
    </citation>
    <scope>NUCLEOTIDE SEQUENCE [LARGE SCALE GENOMIC DNA]</scope>
    <source>
        <strain evidence="5">METHB21</strain>
    </source>
</reference>
<organism evidence="5 6">
    <name type="scientific">Candidatus Methylobacter favarea</name>
    <dbReference type="NCBI Taxonomy" id="2707345"/>
    <lineage>
        <taxon>Bacteria</taxon>
        <taxon>Pseudomonadati</taxon>
        <taxon>Pseudomonadota</taxon>
        <taxon>Gammaproteobacteria</taxon>
        <taxon>Methylococcales</taxon>
        <taxon>Methylococcaceae</taxon>
        <taxon>Methylobacter</taxon>
    </lineage>
</organism>
<protein>
    <submittedName>
        <fullName evidence="5">Heat shock protein Hsp20</fullName>
    </submittedName>
</protein>
<feature type="domain" description="SHSP" evidence="4">
    <location>
        <begin position="22"/>
        <end position="133"/>
    </location>
</feature>
<keyword evidence="5" id="KW-0346">Stress response</keyword>